<dbReference type="AlphaFoldDB" id="A0A921K7U4"/>
<reference evidence="2" key="1">
    <citation type="journal article" date="2021" name="PeerJ">
        <title>Extensive microbial diversity within the chicken gut microbiome revealed by metagenomics and culture.</title>
        <authorList>
            <person name="Gilroy R."/>
            <person name="Ravi A."/>
            <person name="Getino M."/>
            <person name="Pursley I."/>
            <person name="Horton D.L."/>
            <person name="Alikhan N.F."/>
            <person name="Baker D."/>
            <person name="Gharbi K."/>
            <person name="Hall N."/>
            <person name="Watson M."/>
            <person name="Adriaenssens E.M."/>
            <person name="Foster-Nyarko E."/>
            <person name="Jarju S."/>
            <person name="Secka A."/>
            <person name="Antonio M."/>
            <person name="Oren A."/>
            <person name="Chaudhuri R.R."/>
            <person name="La Ragione R."/>
            <person name="Hildebrand F."/>
            <person name="Pallen M.J."/>
        </authorList>
    </citation>
    <scope>NUCLEOTIDE SEQUENCE</scope>
    <source>
        <strain evidence="2">ChiHjej13B12-14962</strain>
    </source>
</reference>
<dbReference type="InterPro" id="IPR054239">
    <property type="entry name" value="DUF6966"/>
</dbReference>
<dbReference type="Pfam" id="PF22294">
    <property type="entry name" value="DUF6966"/>
    <property type="match status" value="1"/>
</dbReference>
<name>A0A921K7U4_9MICC</name>
<gene>
    <name evidence="2" type="ORF">K8V32_10275</name>
</gene>
<dbReference type="RefSeq" id="WP_303906800.1">
    <property type="nucleotide sequence ID" value="NZ_DYXC01000115.1"/>
</dbReference>
<evidence type="ECO:0000259" key="1">
    <source>
        <dbReference type="Pfam" id="PF22294"/>
    </source>
</evidence>
<dbReference type="Proteomes" id="UP000703315">
    <property type="component" value="Unassembled WGS sequence"/>
</dbReference>
<accession>A0A921K7U4</accession>
<proteinExistence type="predicted"/>
<feature type="domain" description="DUF6966" evidence="1">
    <location>
        <begin position="22"/>
        <end position="75"/>
    </location>
</feature>
<organism evidence="2 3">
    <name type="scientific">Enteractinococcus helveticum</name>
    <dbReference type="NCBI Taxonomy" id="1837282"/>
    <lineage>
        <taxon>Bacteria</taxon>
        <taxon>Bacillati</taxon>
        <taxon>Actinomycetota</taxon>
        <taxon>Actinomycetes</taxon>
        <taxon>Micrococcales</taxon>
        <taxon>Micrococcaceae</taxon>
    </lineage>
</organism>
<protein>
    <recommendedName>
        <fullName evidence="1">DUF6966 domain-containing protein</fullName>
    </recommendedName>
</protein>
<dbReference type="EMBL" id="DYXC01000115">
    <property type="protein sequence ID" value="HJF15170.1"/>
    <property type="molecule type" value="Genomic_DNA"/>
</dbReference>
<evidence type="ECO:0000313" key="3">
    <source>
        <dbReference type="Proteomes" id="UP000703315"/>
    </source>
</evidence>
<reference evidence="2" key="2">
    <citation type="submission" date="2021-09" db="EMBL/GenBank/DDBJ databases">
        <authorList>
            <person name="Gilroy R."/>
        </authorList>
    </citation>
    <scope>NUCLEOTIDE SEQUENCE</scope>
    <source>
        <strain evidence="2">ChiHjej13B12-14962</strain>
    </source>
</reference>
<comment type="caution">
    <text evidence="2">The sequence shown here is derived from an EMBL/GenBank/DDBJ whole genome shotgun (WGS) entry which is preliminary data.</text>
</comment>
<sequence>MAAEIGNELETALQEFSEVLAEVGEPGFASAMSRLRSALQAAETPEERRPILSQGLAFFGGMNSLNDVVVMQGSKPDIEANRRVDRLRTRVYDLLVEQL</sequence>
<evidence type="ECO:0000313" key="2">
    <source>
        <dbReference type="EMBL" id="HJF15170.1"/>
    </source>
</evidence>